<sequence>MLDQWRRRRAAARVKDGDGRQLKRFRWWHLLGRSLFYIRLPGDDGREMEYAVDVSHWGEQEDGDVRAHLYRDGRHRAQSKMPAAFPVPGGRIEVAMSAFGLRRCHYVTTGGAEQQLTPDPRSPEGRRARLHREHPNLSRCIGLVSVVVLIVGIGLNLLQALGPISQIPPVNEVTGTFTPPILLPFWLNITLVLAAALGSTERALRLRHSWLLDGAGN</sequence>
<keyword evidence="3" id="KW-1185">Reference proteome</keyword>
<name>A0ABV8FP31_9ACTN</name>
<keyword evidence="1" id="KW-0472">Membrane</keyword>
<keyword evidence="1" id="KW-1133">Transmembrane helix</keyword>
<accession>A0ABV8FP31</accession>
<dbReference type="Proteomes" id="UP001595847">
    <property type="component" value="Unassembled WGS sequence"/>
</dbReference>
<feature type="transmembrane region" description="Helical" evidence="1">
    <location>
        <begin position="181"/>
        <end position="199"/>
    </location>
</feature>
<evidence type="ECO:0000313" key="3">
    <source>
        <dbReference type="Proteomes" id="UP001595847"/>
    </source>
</evidence>
<dbReference type="RefSeq" id="WP_378533091.1">
    <property type="nucleotide sequence ID" value="NZ_JBHSBH010000008.1"/>
</dbReference>
<feature type="transmembrane region" description="Helical" evidence="1">
    <location>
        <begin position="136"/>
        <end position="161"/>
    </location>
</feature>
<keyword evidence="1" id="KW-0812">Transmembrane</keyword>
<evidence type="ECO:0000313" key="2">
    <source>
        <dbReference type="EMBL" id="MFC3996747.1"/>
    </source>
</evidence>
<comment type="caution">
    <text evidence="2">The sequence shown here is derived from an EMBL/GenBank/DDBJ whole genome shotgun (WGS) entry which is preliminary data.</text>
</comment>
<gene>
    <name evidence="2" type="ORF">ACFOVU_12530</name>
</gene>
<dbReference type="EMBL" id="JBHSBH010000008">
    <property type="protein sequence ID" value="MFC3996747.1"/>
    <property type="molecule type" value="Genomic_DNA"/>
</dbReference>
<reference evidence="3" key="1">
    <citation type="journal article" date="2019" name="Int. J. Syst. Evol. Microbiol.">
        <title>The Global Catalogue of Microorganisms (GCM) 10K type strain sequencing project: providing services to taxonomists for standard genome sequencing and annotation.</title>
        <authorList>
            <consortium name="The Broad Institute Genomics Platform"/>
            <consortium name="The Broad Institute Genome Sequencing Center for Infectious Disease"/>
            <person name="Wu L."/>
            <person name="Ma J."/>
        </authorList>
    </citation>
    <scope>NUCLEOTIDE SEQUENCE [LARGE SCALE GENOMIC DNA]</scope>
    <source>
        <strain evidence="3">TBRC 1826</strain>
    </source>
</reference>
<proteinExistence type="predicted"/>
<organism evidence="2 3">
    <name type="scientific">Nocardiopsis sediminis</name>
    <dbReference type="NCBI Taxonomy" id="1778267"/>
    <lineage>
        <taxon>Bacteria</taxon>
        <taxon>Bacillati</taxon>
        <taxon>Actinomycetota</taxon>
        <taxon>Actinomycetes</taxon>
        <taxon>Streptosporangiales</taxon>
        <taxon>Nocardiopsidaceae</taxon>
        <taxon>Nocardiopsis</taxon>
    </lineage>
</organism>
<protein>
    <submittedName>
        <fullName evidence="2">Uncharacterized protein</fullName>
    </submittedName>
</protein>
<evidence type="ECO:0000256" key="1">
    <source>
        <dbReference type="SAM" id="Phobius"/>
    </source>
</evidence>